<organism evidence="7 8">
    <name type="scientific">Exophiala viscosa</name>
    <dbReference type="NCBI Taxonomy" id="2486360"/>
    <lineage>
        <taxon>Eukaryota</taxon>
        <taxon>Fungi</taxon>
        <taxon>Dikarya</taxon>
        <taxon>Ascomycota</taxon>
        <taxon>Pezizomycotina</taxon>
        <taxon>Eurotiomycetes</taxon>
        <taxon>Chaetothyriomycetidae</taxon>
        <taxon>Chaetothyriales</taxon>
        <taxon>Herpotrichiellaceae</taxon>
        <taxon>Exophiala</taxon>
    </lineage>
</organism>
<keyword evidence="8" id="KW-1185">Reference proteome</keyword>
<dbReference type="Proteomes" id="UP001203852">
    <property type="component" value="Unassembled WGS sequence"/>
</dbReference>
<sequence>MSQSVHAEYLRRQIFDRLEIARDSLHQIMAATRALRVCAFRALVGSSPANTAVTSLESLRHDRDQIVLKLEAWKIAFRRIQGSLGPQLWCSCFPASVLWAHFSIAKVYTETSLGLSQECYADHHETFEEIVEAAKNGLPQMLEETKTASFSFEACFLTPLYLGALKCREPILRNLMLHYMHFTKAKEGLWHRSECIRVATRVMELEQGRSEFISADDDFRSSGAFIHFHDVMAELNYRSEGKTMVDVTYVLYRPCEGRSWRYMKETLVVNE</sequence>
<evidence type="ECO:0000256" key="2">
    <source>
        <dbReference type="ARBA" id="ARBA00022833"/>
    </source>
</evidence>
<evidence type="ECO:0000256" key="5">
    <source>
        <dbReference type="ARBA" id="ARBA00023163"/>
    </source>
</evidence>
<dbReference type="PANTHER" id="PTHR36206:SF13">
    <property type="entry name" value="TRANSCRIPTIONAL REGULATORY PROTEIN MOC3"/>
    <property type="match status" value="1"/>
</dbReference>
<gene>
    <name evidence="7" type="ORF">EDD36DRAFT_299980</name>
</gene>
<keyword evidence="1" id="KW-0479">Metal-binding</keyword>
<reference evidence="7" key="1">
    <citation type="journal article" date="2022" name="bioRxiv">
        <title>Deciphering the potential niche of two novel black yeast fungi from a biological soil crust based on their genomes, phenotypes, and melanin regulation.</title>
        <authorList>
            <consortium name="DOE Joint Genome Institute"/>
            <person name="Carr E.C."/>
            <person name="Barton Q."/>
            <person name="Grambo S."/>
            <person name="Sullivan M."/>
            <person name="Renfro C.M."/>
            <person name="Kuo A."/>
            <person name="Pangilinan J."/>
            <person name="Lipzen A."/>
            <person name="Keymanesh K."/>
            <person name="Savage E."/>
            <person name="Barry K."/>
            <person name="Grigoriev I.V."/>
            <person name="Riekhof W.R."/>
            <person name="Harris S.S."/>
        </authorList>
    </citation>
    <scope>NUCLEOTIDE SEQUENCE</scope>
    <source>
        <strain evidence="7">JF 03-4F</strain>
    </source>
</reference>
<accession>A0AAN6DVU3</accession>
<evidence type="ECO:0000256" key="3">
    <source>
        <dbReference type="ARBA" id="ARBA00023015"/>
    </source>
</evidence>
<keyword evidence="3" id="KW-0805">Transcription regulation</keyword>
<evidence type="ECO:0000256" key="1">
    <source>
        <dbReference type="ARBA" id="ARBA00022723"/>
    </source>
</evidence>
<dbReference type="GO" id="GO:0046872">
    <property type="term" value="F:metal ion binding"/>
    <property type="evidence" value="ECO:0007669"/>
    <property type="project" value="UniProtKB-KW"/>
</dbReference>
<proteinExistence type="predicted"/>
<evidence type="ECO:0000256" key="6">
    <source>
        <dbReference type="ARBA" id="ARBA00023242"/>
    </source>
</evidence>
<evidence type="ECO:0000256" key="4">
    <source>
        <dbReference type="ARBA" id="ARBA00023125"/>
    </source>
</evidence>
<dbReference type="InterPro" id="IPR052360">
    <property type="entry name" value="Transcr_Regulatory_Proteins"/>
</dbReference>
<name>A0AAN6DVU3_9EURO</name>
<dbReference type="EMBL" id="MU404356">
    <property type="protein sequence ID" value="KAI1611750.1"/>
    <property type="molecule type" value="Genomic_DNA"/>
</dbReference>
<dbReference type="PANTHER" id="PTHR36206">
    <property type="entry name" value="ASPERCRYPTIN BIOSYNTHESIS CLUSTER-SPECIFIC TRANSCRIPTION REGULATOR ATNN-RELATED"/>
    <property type="match status" value="1"/>
</dbReference>
<evidence type="ECO:0000313" key="7">
    <source>
        <dbReference type="EMBL" id="KAI1611750.1"/>
    </source>
</evidence>
<keyword evidence="5" id="KW-0804">Transcription</keyword>
<keyword evidence="2" id="KW-0862">Zinc</keyword>
<evidence type="ECO:0000313" key="8">
    <source>
        <dbReference type="Proteomes" id="UP001203852"/>
    </source>
</evidence>
<dbReference type="AlphaFoldDB" id="A0AAN6DVU3"/>
<dbReference type="GO" id="GO:0003677">
    <property type="term" value="F:DNA binding"/>
    <property type="evidence" value="ECO:0007669"/>
    <property type="project" value="UniProtKB-KW"/>
</dbReference>
<protein>
    <submittedName>
        <fullName evidence="7">Uncharacterized protein</fullName>
    </submittedName>
</protein>
<comment type="caution">
    <text evidence="7">The sequence shown here is derived from an EMBL/GenBank/DDBJ whole genome shotgun (WGS) entry which is preliminary data.</text>
</comment>
<keyword evidence="4" id="KW-0238">DNA-binding</keyword>
<keyword evidence="6" id="KW-0539">Nucleus</keyword>